<reference evidence="1 2" key="1">
    <citation type="submission" date="2016-10" db="EMBL/GenBank/DDBJ databases">
        <title>Genome sequence of the basidiomycete white-rot fungus Trametes pubescens.</title>
        <authorList>
            <person name="Makela M.R."/>
            <person name="Granchi Z."/>
            <person name="Peng M."/>
            <person name="De Vries R.P."/>
            <person name="Grigoriev I."/>
            <person name="Riley R."/>
            <person name="Hilden K."/>
        </authorList>
    </citation>
    <scope>NUCLEOTIDE SEQUENCE [LARGE SCALE GENOMIC DNA]</scope>
    <source>
        <strain evidence="1 2">FBCC735</strain>
    </source>
</reference>
<sequence>MGYISLKARCSVESRYRNTSRAGFSTPLASVVHTARKVLSSDVVPQLQAHCPQPPLPNLRALSYHEDVLAHSDRVRLPASFHFSPALQTVSICVARNSDPDHLRDIVSNLAPHIKSLEFSRSKYVRGISAFHVRPIYRPSLRGIEVSRLSCLTSFAQEEHGDMVIAIDALCGLGELPQLRELTVTV</sequence>
<gene>
    <name evidence="1" type="ORF">TRAPUB_7084</name>
</gene>
<keyword evidence="2" id="KW-1185">Reference proteome</keyword>
<dbReference type="EMBL" id="MNAD01001672">
    <property type="protein sequence ID" value="OJT02390.1"/>
    <property type="molecule type" value="Genomic_DNA"/>
</dbReference>
<organism evidence="1 2">
    <name type="scientific">Trametes pubescens</name>
    <name type="common">White-rot fungus</name>
    <dbReference type="NCBI Taxonomy" id="154538"/>
    <lineage>
        <taxon>Eukaryota</taxon>
        <taxon>Fungi</taxon>
        <taxon>Dikarya</taxon>
        <taxon>Basidiomycota</taxon>
        <taxon>Agaricomycotina</taxon>
        <taxon>Agaricomycetes</taxon>
        <taxon>Polyporales</taxon>
        <taxon>Polyporaceae</taxon>
        <taxon>Trametes</taxon>
    </lineage>
</organism>
<protein>
    <submittedName>
        <fullName evidence="1">Uncharacterized protein</fullName>
    </submittedName>
</protein>
<dbReference type="Proteomes" id="UP000184267">
    <property type="component" value="Unassembled WGS sequence"/>
</dbReference>
<dbReference type="AlphaFoldDB" id="A0A1M2V466"/>
<name>A0A1M2V466_TRAPU</name>
<accession>A0A1M2V466</accession>
<proteinExistence type="predicted"/>
<evidence type="ECO:0000313" key="1">
    <source>
        <dbReference type="EMBL" id="OJT02390.1"/>
    </source>
</evidence>
<comment type="caution">
    <text evidence="1">The sequence shown here is derived from an EMBL/GenBank/DDBJ whole genome shotgun (WGS) entry which is preliminary data.</text>
</comment>
<evidence type="ECO:0000313" key="2">
    <source>
        <dbReference type="Proteomes" id="UP000184267"/>
    </source>
</evidence>